<gene>
    <name evidence="1" type="ORF">CLV78_105185</name>
</gene>
<dbReference type="Proteomes" id="UP000239480">
    <property type="component" value="Unassembled WGS sequence"/>
</dbReference>
<dbReference type="EMBL" id="PVTD01000005">
    <property type="protein sequence ID" value="PRY23133.1"/>
    <property type="molecule type" value="Genomic_DNA"/>
</dbReference>
<organism evidence="1 2">
    <name type="scientific">Aliiruegeria haliotis</name>
    <dbReference type="NCBI Taxonomy" id="1280846"/>
    <lineage>
        <taxon>Bacteria</taxon>
        <taxon>Pseudomonadati</taxon>
        <taxon>Pseudomonadota</taxon>
        <taxon>Alphaproteobacteria</taxon>
        <taxon>Rhodobacterales</taxon>
        <taxon>Roseobacteraceae</taxon>
        <taxon>Aliiruegeria</taxon>
    </lineage>
</organism>
<accession>A0A2T0RPW7</accession>
<name>A0A2T0RPW7_9RHOB</name>
<evidence type="ECO:0000313" key="1">
    <source>
        <dbReference type="EMBL" id="PRY23133.1"/>
    </source>
</evidence>
<reference evidence="1 2" key="1">
    <citation type="submission" date="2018-03" db="EMBL/GenBank/DDBJ databases">
        <title>Genomic Encyclopedia of Archaeal and Bacterial Type Strains, Phase II (KMG-II): from individual species to whole genera.</title>
        <authorList>
            <person name="Goeker M."/>
        </authorList>
    </citation>
    <scope>NUCLEOTIDE SEQUENCE [LARGE SCALE GENOMIC DNA]</scope>
    <source>
        <strain evidence="1 2">DSM 29328</strain>
    </source>
</reference>
<keyword evidence="2" id="KW-1185">Reference proteome</keyword>
<comment type="caution">
    <text evidence="1">The sequence shown here is derived from an EMBL/GenBank/DDBJ whole genome shotgun (WGS) entry which is preliminary data.</text>
</comment>
<protein>
    <submittedName>
        <fullName evidence="1">Uncharacterized protein</fullName>
    </submittedName>
</protein>
<evidence type="ECO:0000313" key="2">
    <source>
        <dbReference type="Proteomes" id="UP000239480"/>
    </source>
</evidence>
<sequence>MTFSIPDMILDMRRTKSPVVQAGPSEGAGTDVQPGLPIAAISLSTGLAGWDRI</sequence>
<proteinExistence type="predicted"/>
<dbReference type="AlphaFoldDB" id="A0A2T0RPW7"/>